<evidence type="ECO:0000256" key="9">
    <source>
        <dbReference type="PIRSR" id="PIRSR006113-1"/>
    </source>
</evidence>
<dbReference type="Gene3D" id="3.30.479.10">
    <property type="entry name" value="6-pyruvoyl tetrahydropterin synthase/QueD"/>
    <property type="match status" value="1"/>
</dbReference>
<feature type="binding site" evidence="10">
    <location>
        <position position="71"/>
    </location>
    <ligand>
        <name>Zn(2+)</name>
        <dbReference type="ChEBI" id="CHEBI:29105"/>
    </ligand>
</feature>
<dbReference type="SUPFAM" id="SSF55620">
    <property type="entry name" value="Tetrahydrobiopterin biosynthesis enzymes-like"/>
    <property type="match status" value="1"/>
</dbReference>
<feature type="active site" description="Charge relay system" evidence="9">
    <location>
        <position position="110"/>
    </location>
</feature>
<keyword evidence="6 10" id="KW-0862">Zinc</keyword>
<feature type="active site" description="Proton acceptor" evidence="9">
    <location>
        <position position="63"/>
    </location>
</feature>
<feature type="region of interest" description="Disordered" evidence="11">
    <location>
        <begin position="1"/>
        <end position="30"/>
    </location>
</feature>
<dbReference type="PANTHER" id="PTHR12589:SF7">
    <property type="entry name" value="6-PYRUVOYL TETRAHYDROBIOPTERIN SYNTHASE"/>
    <property type="match status" value="1"/>
</dbReference>
<keyword evidence="7" id="KW-0783">Tetrahydrobiopterin biosynthesis</keyword>
<dbReference type="OMA" id="NVVVYIW"/>
<dbReference type="PANTHER" id="PTHR12589">
    <property type="entry name" value="PYRUVOYL TETRAHYDROBIOPTERIN SYNTHASE"/>
    <property type="match status" value="1"/>
</dbReference>
<comment type="pathway">
    <text evidence="1">Cofactor biosynthesis; tetrahydrobiopterin biosynthesis; tetrahydrobiopterin from 7,8-dihydroneopterin triphosphate: step 1/3.</text>
</comment>
<evidence type="ECO:0000256" key="8">
    <source>
        <dbReference type="ARBA" id="ARBA00023239"/>
    </source>
</evidence>
<dbReference type="Proteomes" id="UP000011083">
    <property type="component" value="Unassembled WGS sequence"/>
</dbReference>
<dbReference type="InterPro" id="IPR007115">
    <property type="entry name" value="6-PTP_synth/QueD"/>
</dbReference>
<dbReference type="OrthoDB" id="14045at2759"/>
<dbReference type="PROSITE" id="PS00987">
    <property type="entry name" value="PTPS_1"/>
    <property type="match status" value="1"/>
</dbReference>
<dbReference type="EMBL" id="KB007857">
    <property type="protein sequence ID" value="ELR23549.1"/>
    <property type="molecule type" value="Genomic_DNA"/>
</dbReference>
<reference evidence="12 13" key="1">
    <citation type="journal article" date="2013" name="Genome Biol.">
        <title>Genome of Acanthamoeba castellanii highlights extensive lateral gene transfer and early evolution of tyrosine kinase signaling.</title>
        <authorList>
            <person name="Clarke M."/>
            <person name="Lohan A.J."/>
            <person name="Liu B."/>
            <person name="Lagkouvardos I."/>
            <person name="Roy S."/>
            <person name="Zafar N."/>
            <person name="Bertelli C."/>
            <person name="Schilde C."/>
            <person name="Kianianmomeni A."/>
            <person name="Burglin T.R."/>
            <person name="Frech C."/>
            <person name="Turcotte B."/>
            <person name="Kopec K.O."/>
            <person name="Synnott J.M."/>
            <person name="Choo C."/>
            <person name="Paponov I."/>
            <person name="Finkler A."/>
            <person name="Soon Heng Tan C."/>
            <person name="Hutchins A.P."/>
            <person name="Weinmeier T."/>
            <person name="Rattei T."/>
            <person name="Chu J.S."/>
            <person name="Gimenez G."/>
            <person name="Irimia M."/>
            <person name="Rigden D.J."/>
            <person name="Fitzpatrick D.A."/>
            <person name="Lorenzo-Morales J."/>
            <person name="Bateman A."/>
            <person name="Chiu C.H."/>
            <person name="Tang P."/>
            <person name="Hegemann P."/>
            <person name="Fromm H."/>
            <person name="Raoult D."/>
            <person name="Greub G."/>
            <person name="Miranda-Saavedra D."/>
            <person name="Chen N."/>
            <person name="Nash P."/>
            <person name="Ginger M.L."/>
            <person name="Horn M."/>
            <person name="Schaap P."/>
            <person name="Caler L."/>
            <person name="Loftus B."/>
        </authorList>
    </citation>
    <scope>NUCLEOTIDE SEQUENCE [LARGE SCALE GENOMIC DNA]</scope>
    <source>
        <strain evidence="12 13">Neff</strain>
    </source>
</reference>
<dbReference type="GO" id="GO:0003874">
    <property type="term" value="F:6-pyruvoyltetrahydropterin synthase activity"/>
    <property type="evidence" value="ECO:0007669"/>
    <property type="project" value="UniProtKB-EC"/>
</dbReference>
<dbReference type="PROSITE" id="PS00988">
    <property type="entry name" value="PTPS_2"/>
    <property type="match status" value="1"/>
</dbReference>
<comment type="cofactor">
    <cofactor evidence="10">
        <name>Zn(2+)</name>
        <dbReference type="ChEBI" id="CHEBI:29105"/>
    </cofactor>
    <text evidence="10">Binds 1 zinc ion per subunit.</text>
</comment>
<evidence type="ECO:0000256" key="5">
    <source>
        <dbReference type="ARBA" id="ARBA00022723"/>
    </source>
</evidence>
<dbReference type="EC" id="4.2.3.12" evidence="3"/>
<sequence>MDLQQPTASTSSITSQISPTSSSSNETKRPVVILSRRETFSASHRLHAPQLSEEANRELYGKCNNPNGHGHNYTIEVLLKGQVDAVTGMVMNLVELKQIMHKAILDPLDHKNLDKDVEWFRDRVSTTENLAIYCWQRLTDLLSPPGLLHEVRVHETENNVVIYRGE</sequence>
<dbReference type="FunFam" id="3.30.479.10:FF:000003">
    <property type="entry name" value="6-pyruvoyl tetrahydrobiopterin synthase"/>
    <property type="match status" value="1"/>
</dbReference>
<name>L8HDF2_ACACF</name>
<keyword evidence="8" id="KW-0456">Lyase</keyword>
<dbReference type="UniPathway" id="UPA00849">
    <property type="reaction ID" value="UER00819"/>
</dbReference>
<evidence type="ECO:0000256" key="3">
    <source>
        <dbReference type="ARBA" id="ARBA00013100"/>
    </source>
</evidence>
<gene>
    <name evidence="12" type="ORF">ACA1_071710</name>
</gene>
<evidence type="ECO:0000256" key="11">
    <source>
        <dbReference type="SAM" id="MobiDB-lite"/>
    </source>
</evidence>
<feature type="binding site" evidence="10">
    <location>
        <position position="44"/>
    </location>
    <ligand>
        <name>Zn(2+)</name>
        <dbReference type="ChEBI" id="CHEBI:29105"/>
    </ligand>
</feature>
<keyword evidence="13" id="KW-1185">Reference proteome</keyword>
<feature type="binding site" evidence="10">
    <location>
        <position position="69"/>
    </location>
    <ligand>
        <name>Zn(2+)</name>
        <dbReference type="ChEBI" id="CHEBI:29105"/>
    </ligand>
</feature>
<evidence type="ECO:0000313" key="13">
    <source>
        <dbReference type="Proteomes" id="UP000011083"/>
    </source>
</evidence>
<protein>
    <recommendedName>
        <fullName evidence="4">6-pyruvoyl tetrahydrobiopterin synthase</fullName>
        <ecNumber evidence="3">4.2.3.12</ecNumber>
    </recommendedName>
</protein>
<dbReference type="STRING" id="1257118.L8HDF2"/>
<evidence type="ECO:0000256" key="10">
    <source>
        <dbReference type="PIRSR" id="PIRSR006113-2"/>
    </source>
</evidence>
<dbReference type="RefSeq" id="XP_004353077.1">
    <property type="nucleotide sequence ID" value="XM_004353025.1"/>
</dbReference>
<feature type="active site" description="Charge relay system" evidence="9">
    <location>
        <position position="155"/>
    </location>
</feature>
<dbReference type="VEuPathDB" id="AmoebaDB:ACA1_071710"/>
<dbReference type="GO" id="GO:0046872">
    <property type="term" value="F:metal ion binding"/>
    <property type="evidence" value="ECO:0007669"/>
    <property type="project" value="UniProtKB-KW"/>
</dbReference>
<evidence type="ECO:0000313" key="12">
    <source>
        <dbReference type="EMBL" id="ELR23549.1"/>
    </source>
</evidence>
<dbReference type="GeneID" id="14924530"/>
<dbReference type="InterPro" id="IPR022470">
    <property type="entry name" value="PTPS_Cys_AS"/>
</dbReference>
<keyword evidence="5 10" id="KW-0479">Metal-binding</keyword>
<dbReference type="PIRSF" id="PIRSF006113">
    <property type="entry name" value="PTP_synth"/>
    <property type="match status" value="1"/>
</dbReference>
<dbReference type="InterPro" id="IPR022469">
    <property type="entry name" value="PTPS_His_AS"/>
</dbReference>
<dbReference type="AlphaFoldDB" id="L8HDF2"/>
<evidence type="ECO:0000256" key="1">
    <source>
        <dbReference type="ARBA" id="ARBA00005126"/>
    </source>
</evidence>
<dbReference type="InterPro" id="IPR038418">
    <property type="entry name" value="6-PTP_synth/QueD_sf"/>
</dbReference>
<proteinExistence type="inferred from homology"/>
<accession>L8HDF2</accession>
<dbReference type="GO" id="GO:0005739">
    <property type="term" value="C:mitochondrion"/>
    <property type="evidence" value="ECO:0007669"/>
    <property type="project" value="TreeGrafter"/>
</dbReference>
<evidence type="ECO:0000256" key="7">
    <source>
        <dbReference type="ARBA" id="ARBA00023007"/>
    </source>
</evidence>
<evidence type="ECO:0000256" key="2">
    <source>
        <dbReference type="ARBA" id="ARBA00009164"/>
    </source>
</evidence>
<evidence type="ECO:0000256" key="6">
    <source>
        <dbReference type="ARBA" id="ARBA00022833"/>
    </source>
</evidence>
<dbReference type="CDD" id="cd00470">
    <property type="entry name" value="PTPS"/>
    <property type="match status" value="1"/>
</dbReference>
<evidence type="ECO:0000256" key="4">
    <source>
        <dbReference type="ARBA" id="ARBA00015587"/>
    </source>
</evidence>
<dbReference type="KEGG" id="acan:ACA1_071710"/>
<dbReference type="Pfam" id="PF01242">
    <property type="entry name" value="PTPS"/>
    <property type="match status" value="1"/>
</dbReference>
<organism evidence="12 13">
    <name type="scientific">Acanthamoeba castellanii (strain ATCC 30010 / Neff)</name>
    <dbReference type="NCBI Taxonomy" id="1257118"/>
    <lineage>
        <taxon>Eukaryota</taxon>
        <taxon>Amoebozoa</taxon>
        <taxon>Discosea</taxon>
        <taxon>Longamoebia</taxon>
        <taxon>Centramoebida</taxon>
        <taxon>Acanthamoebidae</taxon>
        <taxon>Acanthamoeba</taxon>
    </lineage>
</organism>
<feature type="compositionally biased region" description="Low complexity" evidence="11">
    <location>
        <begin position="1"/>
        <end position="24"/>
    </location>
</feature>
<dbReference type="GO" id="GO:0006729">
    <property type="term" value="P:tetrahydrobiopterin biosynthetic process"/>
    <property type="evidence" value="ECO:0007669"/>
    <property type="project" value="UniProtKB-UniPathway"/>
</dbReference>
<comment type="similarity">
    <text evidence="2">Belongs to the PTPS family.</text>
</comment>